<keyword evidence="3" id="KW-1185">Reference proteome</keyword>
<gene>
    <name evidence="2" type="ORF">D0466_03735</name>
</gene>
<dbReference type="InterPro" id="IPR053749">
    <property type="entry name" value="TA_system-associated_sf"/>
</dbReference>
<dbReference type="RefSeq" id="WP_117321211.1">
    <property type="nucleotide sequence ID" value="NZ_QVTD01000003.1"/>
</dbReference>
<reference evidence="2 3" key="1">
    <citation type="submission" date="2018-08" db="EMBL/GenBank/DDBJ databases">
        <title>Bacillus chawlae sp. nov., Bacillus glennii sp. nov., and Bacillus saganii sp. nov. Isolated from the Vehicle Assembly Building at Kennedy Space Center where the Viking Spacecraft were Assembled.</title>
        <authorList>
            <person name="Seuylemezian A."/>
            <person name="Vaishampayan P."/>
        </authorList>
    </citation>
    <scope>NUCLEOTIDE SEQUENCE [LARGE SCALE GENOMIC DNA]</scope>
    <source>
        <strain evidence="2 3">V44-8</strain>
    </source>
</reference>
<organism evidence="2 3">
    <name type="scientific">Peribacillus glennii</name>
    <dbReference type="NCBI Taxonomy" id="2303991"/>
    <lineage>
        <taxon>Bacteria</taxon>
        <taxon>Bacillati</taxon>
        <taxon>Bacillota</taxon>
        <taxon>Bacilli</taxon>
        <taxon>Bacillales</taxon>
        <taxon>Bacillaceae</taxon>
        <taxon>Peribacillus</taxon>
    </lineage>
</organism>
<comment type="caution">
    <text evidence="2">The sequence shown here is derived from an EMBL/GenBank/DDBJ whole genome shotgun (WGS) entry which is preliminary data.</text>
</comment>
<protein>
    <recommendedName>
        <fullName evidence="4">IseA DL-endopeptidase inhibitor family protein</fullName>
    </recommendedName>
</protein>
<dbReference type="AlphaFoldDB" id="A0A372LFF3"/>
<keyword evidence="1" id="KW-0732">Signal</keyword>
<feature type="chain" id="PRO_5016571693" description="IseA DL-endopeptidase inhibitor family protein" evidence="1">
    <location>
        <begin position="26"/>
        <end position="176"/>
    </location>
</feature>
<dbReference type="InterPro" id="IPR031841">
    <property type="entry name" value="Endopep_inhib"/>
</dbReference>
<accession>A0A372LFF3</accession>
<evidence type="ECO:0008006" key="4">
    <source>
        <dbReference type="Google" id="ProtNLM"/>
    </source>
</evidence>
<evidence type="ECO:0000313" key="2">
    <source>
        <dbReference type="EMBL" id="RFU65035.1"/>
    </source>
</evidence>
<sequence length="176" mass="19963">MKRLKAILFSAIFVCTLTTEVSAQAASQNLTTANAVKIAYKASNHYWNSLHGYKSRSCSQKSFQYKGIAYSYLCPEFNTKNKLVEYLSETFTNTAIQKGLTNYKYITYKGKLARPLGDGGSMLEWRKAKAKLVYQKQNVRSYHFTVPDVEGGSVKRTVTFYKTGTGWKVNRFDAVQ</sequence>
<dbReference type="Pfam" id="PF16800">
    <property type="entry name" value="Endopep_inhib"/>
    <property type="match status" value="1"/>
</dbReference>
<evidence type="ECO:0000256" key="1">
    <source>
        <dbReference type="SAM" id="SignalP"/>
    </source>
</evidence>
<dbReference type="Gene3D" id="3.10.450.420">
    <property type="match status" value="1"/>
</dbReference>
<feature type="signal peptide" evidence="1">
    <location>
        <begin position="1"/>
        <end position="25"/>
    </location>
</feature>
<proteinExistence type="predicted"/>
<dbReference type="EMBL" id="QVTD01000003">
    <property type="protein sequence ID" value="RFU65035.1"/>
    <property type="molecule type" value="Genomic_DNA"/>
</dbReference>
<dbReference type="Proteomes" id="UP000262939">
    <property type="component" value="Unassembled WGS sequence"/>
</dbReference>
<evidence type="ECO:0000313" key="3">
    <source>
        <dbReference type="Proteomes" id="UP000262939"/>
    </source>
</evidence>
<name>A0A372LFF3_9BACI</name>
<dbReference type="OrthoDB" id="2814503at2"/>